<dbReference type="CDD" id="cd03224">
    <property type="entry name" value="ABC_TM1139_LivF_branched"/>
    <property type="match status" value="1"/>
</dbReference>
<evidence type="ECO:0000256" key="5">
    <source>
        <dbReference type="ARBA" id="ARBA00022970"/>
    </source>
</evidence>
<dbReference type="InterPro" id="IPR017871">
    <property type="entry name" value="ABC_transporter-like_CS"/>
</dbReference>
<dbReference type="GO" id="GO:0015807">
    <property type="term" value="P:L-amino acid transport"/>
    <property type="evidence" value="ECO:0007669"/>
    <property type="project" value="TreeGrafter"/>
</dbReference>
<comment type="caution">
    <text evidence="7">The sequence shown here is derived from an EMBL/GenBank/DDBJ whole genome shotgun (WGS) entry which is preliminary data.</text>
</comment>
<dbReference type="PROSITE" id="PS50893">
    <property type="entry name" value="ABC_TRANSPORTER_2"/>
    <property type="match status" value="1"/>
</dbReference>
<dbReference type="Pfam" id="PF00005">
    <property type="entry name" value="ABC_tran"/>
    <property type="match status" value="1"/>
</dbReference>
<keyword evidence="5" id="KW-0029">Amino-acid transport</keyword>
<dbReference type="GO" id="GO:0005524">
    <property type="term" value="F:ATP binding"/>
    <property type="evidence" value="ECO:0007669"/>
    <property type="project" value="UniProtKB-KW"/>
</dbReference>
<keyword evidence="4 7" id="KW-0067">ATP-binding</keyword>
<dbReference type="SMART" id="SM00382">
    <property type="entry name" value="AAA"/>
    <property type="match status" value="1"/>
</dbReference>
<dbReference type="GO" id="GO:0016887">
    <property type="term" value="F:ATP hydrolysis activity"/>
    <property type="evidence" value="ECO:0007669"/>
    <property type="project" value="InterPro"/>
</dbReference>
<feature type="domain" description="ABC transporter" evidence="6">
    <location>
        <begin position="1"/>
        <end position="226"/>
    </location>
</feature>
<dbReference type="SUPFAM" id="SSF52540">
    <property type="entry name" value="P-loop containing nucleoside triphosphate hydrolases"/>
    <property type="match status" value="1"/>
</dbReference>
<dbReference type="PROSITE" id="PS00211">
    <property type="entry name" value="ABC_TRANSPORTER_1"/>
    <property type="match status" value="1"/>
</dbReference>
<evidence type="ECO:0000259" key="6">
    <source>
        <dbReference type="PROSITE" id="PS50893"/>
    </source>
</evidence>
<dbReference type="InterPro" id="IPR052156">
    <property type="entry name" value="BCAA_Transport_ATP-bd_LivF"/>
</dbReference>
<dbReference type="InterPro" id="IPR003593">
    <property type="entry name" value="AAA+_ATPase"/>
</dbReference>
<protein>
    <submittedName>
        <fullName evidence="7">Branched-chain amino acid transport system ATP-binding protein</fullName>
    </submittedName>
</protein>
<name>A0A916LJ24_KRYT1</name>
<evidence type="ECO:0000313" key="8">
    <source>
        <dbReference type="Proteomes" id="UP000243105"/>
    </source>
</evidence>
<evidence type="ECO:0000256" key="1">
    <source>
        <dbReference type="ARBA" id="ARBA00005417"/>
    </source>
</evidence>
<dbReference type="PANTHER" id="PTHR43820">
    <property type="entry name" value="HIGH-AFFINITY BRANCHED-CHAIN AMINO ACID TRANSPORT ATP-BINDING PROTEIN LIVF"/>
    <property type="match status" value="1"/>
</dbReference>
<dbReference type="Proteomes" id="UP000243105">
    <property type="component" value="Unassembled WGS sequence"/>
</dbReference>
<dbReference type="EMBL" id="CZVV01000005">
    <property type="protein sequence ID" value="CUS96799.1"/>
    <property type="molecule type" value="Genomic_DNA"/>
</dbReference>
<evidence type="ECO:0000256" key="3">
    <source>
        <dbReference type="ARBA" id="ARBA00022741"/>
    </source>
</evidence>
<accession>A0A916LJ24</accession>
<comment type="similarity">
    <text evidence="1">Belongs to the ABC transporter superfamily.</text>
</comment>
<dbReference type="AlphaFoldDB" id="A0A916LJ24"/>
<proteinExistence type="inferred from homology"/>
<gene>
    <name evidence="7" type="ORF">JGI25_00166</name>
</gene>
<dbReference type="PANTHER" id="PTHR43820:SF4">
    <property type="entry name" value="HIGH-AFFINITY BRANCHED-CHAIN AMINO ACID TRANSPORT ATP-BINDING PROTEIN LIVF"/>
    <property type="match status" value="1"/>
</dbReference>
<evidence type="ECO:0000313" key="7">
    <source>
        <dbReference type="EMBL" id="CUS96799.1"/>
    </source>
</evidence>
<sequence length="227" mass="25319">MYYDSVLALDNISLSVYEGEIVAMIGPNGAGKSTALKAICGSVKPTLGEILFQGENITGSQPYQLAKKGLCLIPEGRRIFTSMTVLENLEIGAFIREDKKTIQEDIEKIFTLFPVLKQRYKQRAGTLSSGEQQMLAIARALMLKPKLLLLDEPSLGLSPNYVEIVFEKIKEINENGTSILLVEQNARMALEYANRGYVFEIGKIALEDKARNLLENKEVKRLYLGEI</sequence>
<keyword evidence="2" id="KW-0813">Transport</keyword>
<dbReference type="GO" id="GO:0015658">
    <property type="term" value="F:branched-chain amino acid transmembrane transporter activity"/>
    <property type="evidence" value="ECO:0007669"/>
    <property type="project" value="TreeGrafter"/>
</dbReference>
<evidence type="ECO:0000256" key="2">
    <source>
        <dbReference type="ARBA" id="ARBA00022448"/>
    </source>
</evidence>
<dbReference type="Gene3D" id="3.40.50.300">
    <property type="entry name" value="P-loop containing nucleotide triphosphate hydrolases"/>
    <property type="match status" value="1"/>
</dbReference>
<dbReference type="InterPro" id="IPR027417">
    <property type="entry name" value="P-loop_NTPase"/>
</dbReference>
<keyword evidence="3" id="KW-0547">Nucleotide-binding</keyword>
<reference evidence="7 8" key="1">
    <citation type="submission" date="2015-11" db="EMBL/GenBank/DDBJ databases">
        <authorList>
            <person name="Varghese N."/>
        </authorList>
    </citation>
    <scope>NUCLEOTIDE SEQUENCE [LARGE SCALE GENOMIC DNA]</scope>
    <source>
        <strain evidence="7 8">JGI-25</strain>
    </source>
</reference>
<organism evidence="7 8">
    <name type="scientific">Kryptobacter tengchongensis</name>
    <dbReference type="NCBI Taxonomy" id="1643429"/>
    <lineage>
        <taxon>Bacteria</taxon>
        <taxon>Pseudomonadati</taxon>
        <taxon>Candidatus Kryptoniota</taxon>
        <taxon>Candidatus Kryptobacter</taxon>
    </lineage>
</organism>
<dbReference type="InterPro" id="IPR003439">
    <property type="entry name" value="ABC_transporter-like_ATP-bd"/>
</dbReference>
<evidence type="ECO:0000256" key="4">
    <source>
        <dbReference type="ARBA" id="ARBA00022840"/>
    </source>
</evidence>